<evidence type="ECO:0000256" key="3">
    <source>
        <dbReference type="ARBA" id="ARBA00022452"/>
    </source>
</evidence>
<gene>
    <name evidence="11" type="ORF">ATK78_2605</name>
</gene>
<dbReference type="InterPro" id="IPR039426">
    <property type="entry name" value="TonB-dep_rcpt-like"/>
</dbReference>
<evidence type="ECO:0000259" key="10">
    <source>
        <dbReference type="SMART" id="SM00965"/>
    </source>
</evidence>
<keyword evidence="7 8" id="KW-0998">Cell outer membrane</keyword>
<keyword evidence="3 8" id="KW-1134">Transmembrane beta strand</keyword>
<dbReference type="Gene3D" id="2.170.130.10">
    <property type="entry name" value="TonB-dependent receptor, plug domain"/>
    <property type="match status" value="1"/>
</dbReference>
<evidence type="ECO:0000256" key="6">
    <source>
        <dbReference type="ARBA" id="ARBA00023136"/>
    </source>
</evidence>
<dbReference type="Proteomes" id="UP000295620">
    <property type="component" value="Unassembled WGS sequence"/>
</dbReference>
<dbReference type="Pfam" id="PF13715">
    <property type="entry name" value="CarbopepD_reg_2"/>
    <property type="match status" value="1"/>
</dbReference>
<evidence type="ECO:0000256" key="7">
    <source>
        <dbReference type="ARBA" id="ARBA00023237"/>
    </source>
</evidence>
<dbReference type="SUPFAM" id="SSF56935">
    <property type="entry name" value="Porins"/>
    <property type="match status" value="1"/>
</dbReference>
<comment type="caution">
    <text evidence="11">The sequence shown here is derived from an EMBL/GenBank/DDBJ whole genome shotgun (WGS) entry which is preliminary data.</text>
</comment>
<dbReference type="RefSeq" id="WP_133576509.1">
    <property type="nucleotide sequence ID" value="NZ_SNYC01000005.1"/>
</dbReference>
<dbReference type="Gene3D" id="3.55.50.30">
    <property type="match status" value="1"/>
</dbReference>
<dbReference type="PROSITE" id="PS52016">
    <property type="entry name" value="TONB_DEPENDENT_REC_3"/>
    <property type="match status" value="1"/>
</dbReference>
<dbReference type="InterPro" id="IPR008969">
    <property type="entry name" value="CarboxyPept-like_regulatory"/>
</dbReference>
<evidence type="ECO:0000256" key="5">
    <source>
        <dbReference type="ARBA" id="ARBA00022729"/>
    </source>
</evidence>
<dbReference type="InterPro" id="IPR036942">
    <property type="entry name" value="Beta-barrel_TonB_sf"/>
</dbReference>
<dbReference type="Pfam" id="PF07660">
    <property type="entry name" value="STN"/>
    <property type="match status" value="1"/>
</dbReference>
<dbReference type="GO" id="GO:0044718">
    <property type="term" value="P:siderophore transmembrane transport"/>
    <property type="evidence" value="ECO:0007669"/>
    <property type="project" value="TreeGrafter"/>
</dbReference>
<evidence type="ECO:0000313" key="11">
    <source>
        <dbReference type="EMBL" id="TDQ08103.1"/>
    </source>
</evidence>
<dbReference type="NCBIfam" id="TIGR04056">
    <property type="entry name" value="OMP_RagA_SusC"/>
    <property type="match status" value="1"/>
</dbReference>
<evidence type="ECO:0000256" key="8">
    <source>
        <dbReference type="PROSITE-ProRule" id="PRU01360"/>
    </source>
</evidence>
<evidence type="ECO:0000256" key="1">
    <source>
        <dbReference type="ARBA" id="ARBA00004571"/>
    </source>
</evidence>
<organism evidence="11 12">
    <name type="scientific">Pedobacter metabolipauper</name>
    <dbReference type="NCBI Taxonomy" id="425513"/>
    <lineage>
        <taxon>Bacteria</taxon>
        <taxon>Pseudomonadati</taxon>
        <taxon>Bacteroidota</taxon>
        <taxon>Sphingobacteriia</taxon>
        <taxon>Sphingobacteriales</taxon>
        <taxon>Sphingobacteriaceae</taxon>
        <taxon>Pedobacter</taxon>
    </lineage>
</organism>
<dbReference type="SUPFAM" id="SSF49464">
    <property type="entry name" value="Carboxypeptidase regulatory domain-like"/>
    <property type="match status" value="1"/>
</dbReference>
<keyword evidence="5 9" id="KW-0732">Signal</keyword>
<dbReference type="GO" id="GO:0015344">
    <property type="term" value="F:siderophore uptake transmembrane transporter activity"/>
    <property type="evidence" value="ECO:0007669"/>
    <property type="project" value="TreeGrafter"/>
</dbReference>
<proteinExistence type="inferred from homology"/>
<sequence length="1099" mass="121792">MRLTIMFMVAALMHINASVFAQKITINKTKTSLISILKEVRKQTGYNFVITDDQIEQSKRVTLKISQGEIQEVLSELFKTQPLTYKIDNKTIIIIDKDNTIDEGNYPNPASVKIRGIVVDEKNDPLPGMTIKHKESGNSVSTNAQGEYQIGIPEASGTLVFSFVGYKMQEVAINKKAILDIFMKPEIGKLDEIVVVGYGTQSILNISGAISRVSAKDVAMSPSAHLGAGLAGRIPGVVINARGGEPGAEQVEIFIRGKSTTGDSNPLYVIDGIVRDYAGFSYLNPNEIESISVLKDASAAIYGSRAANGVILITTKRGDQGKPSITFDYNHGLSQQMRIPESADAYTFATMANLEQRIKGLPEPYTAQDLELYKNGGDPLNHPNTSWADLIFKDWSTQKKADVSISGGGKDTRYFISAGYLDANSPFIKGFTYNKQYSFRSNLDFNVTDDFKVSLDLSGRKRDLENSRFDWAHIYLGVPLENAIYPNGLIGPGRGGNNAVLMARDPNYGYTNTQNNTFFGTATADYKVPFLEGFTLQGSYAYDNDEHYIKNWSGITYYYLLNKETGVYEQKQNAVTASPNLGVNSPRMNTLTTNFKVSYQTTISEKHVVDAFVGYEQSSTQAYNLSAGRSMYVTGTLEELFAGSANKIYQYNDGSSAKTGRDNYFGRAQYSYNDRYNIQFQFRYDGSQNFPPGNRYGFFPGVSGNWNIAKEQFMQHLNILDYLKIRASYGELGNDKVGAYQYLTSYTYGDNYVFNGITSQGLVQTGASNPNITWEVAKTTDIGLEFGLLKGLLNAEIDWFKTTRSNVLAVRNASVPDYTGLTLPNENIGRVQNKGIEASLSHTYHIGDKFKYMVSGNFTYAKNTVQFQDEVPGTVAWQKAEGKPLGSPVLYEVTGVFNDEAEVAATPHRDGSGPGDLIVRDVNNDGIINSLDMVRQKYGVFPEIVYGLNFRFGYKAFELFLGFQGQAHAISPRFNPYPYDPVGWGNFPTFLSQDVWSPENPNGSKPKPGLSSALQATGTTYNWENASFLKLKTAEFSYNLPVSILAKAGLKRARIYLSGSNLFFVKDHFRNVNIDPEQTNSGWGYSQNRLLNMGASITF</sequence>
<dbReference type="Gene3D" id="2.60.40.1120">
    <property type="entry name" value="Carboxypeptidase-like, regulatory domain"/>
    <property type="match status" value="1"/>
</dbReference>
<dbReference type="OrthoDB" id="9768177at2"/>
<dbReference type="NCBIfam" id="TIGR04057">
    <property type="entry name" value="SusC_RagA_signa"/>
    <property type="match status" value="1"/>
</dbReference>
<dbReference type="EMBL" id="SNYC01000005">
    <property type="protein sequence ID" value="TDQ08103.1"/>
    <property type="molecule type" value="Genomic_DNA"/>
</dbReference>
<protein>
    <submittedName>
        <fullName evidence="11">TonB-linked SusC/RagA family outer membrane protein</fullName>
    </submittedName>
</protein>
<evidence type="ECO:0000313" key="12">
    <source>
        <dbReference type="Proteomes" id="UP000295620"/>
    </source>
</evidence>
<feature type="domain" description="Secretin/TonB short N-terminal" evidence="10">
    <location>
        <begin position="46"/>
        <end position="97"/>
    </location>
</feature>
<accession>A0A4R6ST68</accession>
<dbReference type="Pfam" id="PF07715">
    <property type="entry name" value="Plug"/>
    <property type="match status" value="1"/>
</dbReference>
<dbReference type="AlphaFoldDB" id="A0A4R6ST68"/>
<dbReference type="InterPro" id="IPR012910">
    <property type="entry name" value="Plug_dom"/>
</dbReference>
<dbReference type="SMART" id="SM00965">
    <property type="entry name" value="STN"/>
    <property type="match status" value="1"/>
</dbReference>
<dbReference type="InterPro" id="IPR011662">
    <property type="entry name" value="Secretin/TonB_short_N"/>
</dbReference>
<dbReference type="InterPro" id="IPR023997">
    <property type="entry name" value="TonB-dep_OMP_SusC/RagA_CS"/>
</dbReference>
<reference evidence="11 12" key="1">
    <citation type="submission" date="2019-03" db="EMBL/GenBank/DDBJ databases">
        <title>Genomic Encyclopedia of Archaeal and Bacterial Type Strains, Phase II (KMG-II): from individual species to whole genera.</title>
        <authorList>
            <person name="Goeker M."/>
        </authorList>
    </citation>
    <scope>NUCLEOTIDE SEQUENCE [LARGE SCALE GENOMIC DNA]</scope>
    <source>
        <strain evidence="11 12">DSM 19035</strain>
    </source>
</reference>
<keyword evidence="4 8" id="KW-0812">Transmembrane</keyword>
<comment type="subcellular location">
    <subcellularLocation>
        <location evidence="1 8">Cell outer membrane</location>
        <topology evidence="1 8">Multi-pass membrane protein</topology>
    </subcellularLocation>
</comment>
<dbReference type="PANTHER" id="PTHR30069:SF29">
    <property type="entry name" value="HEMOGLOBIN AND HEMOGLOBIN-HAPTOGLOBIN-BINDING PROTEIN 1-RELATED"/>
    <property type="match status" value="1"/>
</dbReference>
<keyword evidence="12" id="KW-1185">Reference proteome</keyword>
<dbReference type="InterPro" id="IPR037066">
    <property type="entry name" value="Plug_dom_sf"/>
</dbReference>
<evidence type="ECO:0000256" key="9">
    <source>
        <dbReference type="SAM" id="SignalP"/>
    </source>
</evidence>
<dbReference type="GO" id="GO:0009279">
    <property type="term" value="C:cell outer membrane"/>
    <property type="evidence" value="ECO:0007669"/>
    <property type="project" value="UniProtKB-SubCell"/>
</dbReference>
<evidence type="ECO:0000256" key="4">
    <source>
        <dbReference type="ARBA" id="ARBA00022692"/>
    </source>
</evidence>
<keyword evidence="2 8" id="KW-0813">Transport</keyword>
<feature type="chain" id="PRO_5020527783" evidence="9">
    <location>
        <begin position="22"/>
        <end position="1099"/>
    </location>
</feature>
<feature type="signal peptide" evidence="9">
    <location>
        <begin position="1"/>
        <end position="21"/>
    </location>
</feature>
<comment type="similarity">
    <text evidence="8">Belongs to the TonB-dependent receptor family.</text>
</comment>
<evidence type="ECO:0000256" key="2">
    <source>
        <dbReference type="ARBA" id="ARBA00022448"/>
    </source>
</evidence>
<dbReference type="PANTHER" id="PTHR30069">
    <property type="entry name" value="TONB-DEPENDENT OUTER MEMBRANE RECEPTOR"/>
    <property type="match status" value="1"/>
</dbReference>
<dbReference type="Gene3D" id="2.40.170.20">
    <property type="entry name" value="TonB-dependent receptor, beta-barrel domain"/>
    <property type="match status" value="1"/>
</dbReference>
<dbReference type="InterPro" id="IPR023996">
    <property type="entry name" value="TonB-dep_OMP_SusC/RagA"/>
</dbReference>
<keyword evidence="6 8" id="KW-0472">Membrane</keyword>
<name>A0A4R6ST68_9SPHI</name>